<dbReference type="InterPro" id="IPR050902">
    <property type="entry name" value="ABC_Transporter_SBP"/>
</dbReference>
<dbReference type="PROSITE" id="PS51257">
    <property type="entry name" value="PROKAR_LIPOPROTEIN"/>
    <property type="match status" value="1"/>
</dbReference>
<dbReference type="PANTHER" id="PTHR30535:SF34">
    <property type="entry name" value="MOLYBDATE-BINDING PROTEIN MOLA"/>
    <property type="match status" value="1"/>
</dbReference>
<dbReference type="SUPFAM" id="SSF53807">
    <property type="entry name" value="Helical backbone' metal receptor"/>
    <property type="match status" value="1"/>
</dbReference>
<evidence type="ECO:0000313" key="3">
    <source>
        <dbReference type="EMBL" id="SDU78269.1"/>
    </source>
</evidence>
<evidence type="ECO:0000313" key="4">
    <source>
        <dbReference type="Proteomes" id="UP000182977"/>
    </source>
</evidence>
<sequence>MISLRRVAVLSLAAVLPVVAGCTGDDDRASDDARAGSGGCVTEYDEDQDYFPVKTSAEQSEHWSIEYFGSYKVITVTDGENAGGDDLRYVLYQCGTPQPEADGDLADALFVEVPVDNASVTSFNALAMVDRLGRNTSITGLSGQLLGNGEQDVWYAGVIEQAGDPLPIGEYTDLDREALLVLENDVIFMSGFGVGFDDITNVRAAGLPGVSVSNRLEPHALASAEWIKMIGAFYNAEVAANMEFEVIRGRFNEVVKRVTLAGAAAGRQVGYVCVGEEFCGDFFYAHGADTVNGRLLTALGAENPFAEGNTEPNGKPYDYEAALGAGADADLFINYAPVSEHLATTAADERYQSLAPIAAGNVIAVADENFQECRAKGYLDVDILIRDYAIGLAPGLFPGEHGTCFVRAGGAS</sequence>
<proteinExistence type="inferred from homology"/>
<dbReference type="Gene3D" id="3.40.50.1980">
    <property type="entry name" value="Nitrogenase molybdenum iron protein domain"/>
    <property type="match status" value="1"/>
</dbReference>
<reference evidence="4" key="1">
    <citation type="submission" date="2016-10" db="EMBL/GenBank/DDBJ databases">
        <authorList>
            <person name="Varghese N."/>
            <person name="Submissions S."/>
        </authorList>
    </citation>
    <scope>NUCLEOTIDE SEQUENCE [LARGE SCALE GENOMIC DNA]</scope>
    <source>
        <strain evidence="4">DSM 45079</strain>
    </source>
</reference>
<evidence type="ECO:0000256" key="2">
    <source>
        <dbReference type="SAM" id="SignalP"/>
    </source>
</evidence>
<organism evidence="3 4">
    <name type="scientific">Jiangella alkaliphila</name>
    <dbReference type="NCBI Taxonomy" id="419479"/>
    <lineage>
        <taxon>Bacteria</taxon>
        <taxon>Bacillati</taxon>
        <taxon>Actinomycetota</taxon>
        <taxon>Actinomycetes</taxon>
        <taxon>Jiangellales</taxon>
        <taxon>Jiangellaceae</taxon>
        <taxon>Jiangella</taxon>
    </lineage>
</organism>
<dbReference type="AlphaFoldDB" id="A0A1H2LBH2"/>
<dbReference type="RefSeq" id="WP_046770805.1">
    <property type="nucleotide sequence ID" value="NZ_LBMC01000032.1"/>
</dbReference>
<gene>
    <name evidence="3" type="ORF">SAMN04488563_5748</name>
</gene>
<dbReference type="PANTHER" id="PTHR30535">
    <property type="entry name" value="VITAMIN B12-BINDING PROTEIN"/>
    <property type="match status" value="1"/>
</dbReference>
<keyword evidence="2" id="KW-0732">Signal</keyword>
<evidence type="ECO:0000256" key="1">
    <source>
        <dbReference type="ARBA" id="ARBA00008814"/>
    </source>
</evidence>
<comment type="similarity">
    <text evidence="1">Belongs to the bacterial solute-binding protein 8 family.</text>
</comment>
<protein>
    <submittedName>
        <fullName evidence="3">Iron complex transport system substrate-binding protein</fullName>
    </submittedName>
</protein>
<name>A0A1H2LBH2_9ACTN</name>
<dbReference type="Proteomes" id="UP000182977">
    <property type="component" value="Chromosome I"/>
</dbReference>
<feature type="chain" id="PRO_5039572952" evidence="2">
    <location>
        <begin position="21"/>
        <end position="412"/>
    </location>
</feature>
<dbReference type="OrthoDB" id="9812528at2"/>
<accession>A0A1H2LBH2</accession>
<dbReference type="EMBL" id="LT629791">
    <property type="protein sequence ID" value="SDU78269.1"/>
    <property type="molecule type" value="Genomic_DNA"/>
</dbReference>
<dbReference type="STRING" id="419479.SAMN04488563_5748"/>
<feature type="signal peptide" evidence="2">
    <location>
        <begin position="1"/>
        <end position="20"/>
    </location>
</feature>
<keyword evidence="4" id="KW-1185">Reference proteome</keyword>